<evidence type="ECO:0000313" key="2">
    <source>
        <dbReference type="EMBL" id="MCH7412300.1"/>
    </source>
</evidence>
<evidence type="ECO:0000313" key="3">
    <source>
        <dbReference type="Proteomes" id="UP001165430"/>
    </source>
</evidence>
<dbReference type="RefSeq" id="WP_241409805.1">
    <property type="nucleotide sequence ID" value="NZ_JAKZGO010000002.1"/>
</dbReference>
<gene>
    <name evidence="2" type="ORF">MM213_02295</name>
</gene>
<evidence type="ECO:0000259" key="1">
    <source>
        <dbReference type="Pfam" id="PF18676"/>
    </source>
</evidence>
<name>A0ABS9V8L9_9BACT</name>
<accession>A0ABS9V8L9</accession>
<proteinExistence type="predicted"/>
<organism evidence="2 3">
    <name type="scientific">Belliella alkalica</name>
    <dbReference type="NCBI Taxonomy" id="1730871"/>
    <lineage>
        <taxon>Bacteria</taxon>
        <taxon>Pseudomonadati</taxon>
        <taxon>Bacteroidota</taxon>
        <taxon>Cytophagia</taxon>
        <taxon>Cytophagales</taxon>
        <taxon>Cyclobacteriaceae</taxon>
        <taxon>Belliella</taxon>
    </lineage>
</organism>
<protein>
    <submittedName>
        <fullName evidence="2">Gliding motility-associated C-terminal domain-containing protein</fullName>
    </submittedName>
</protein>
<sequence length="627" mass="68523">TIEISGTLPAGASVAYENNGRTNVGNQQVTARITGSNFDDFVLTADLEITPATIRGITFEDGNFVFDGTEKTLEISGTLPNGASVAYANNTRTNVGTQNVTAIVTGTNYIGLTLMAELEVTPATLTLTVTPEQGKIYGETDPILSYTVSGFAGEDDESILSGQLVRVAGEDVGKYLIEQGSLSISPNYIINFVSADFEIVKKALTIQANDKSKIYGSANPVFTLTYSGLVNGDEKVSIEPSISSTATATSSVGTYPIILLGGSDMNYDIKLVSGKLEVTAASLTLVADDQSKVYDLEDPEFTYTVTGLIGKDQLSGSLSRVSGEDVGKYDITLGSLTGGDNYQITLISAQLEIIPTSIKEIFEIGTLDMNWGAVSDLPNSVALMATNGRPYFLDVTWNELPLNRFRRGTYDLVGEVIQTSWLKNPENLKAELQVRVLPKPLPQDILLSNNTFEGAKSNQEVAIGSLTVLDSIDNIHVLGVPYDLEDNRYFKVINDVLYWSSENPAGGRTTFKVVVRVTDRDLNTLDKVFTIERSRQSVASIEVFNTFTPNGDGMNDTWGVPDLRYYRNVRIQIFERGGERMFYTEDPDIRWDGTFNGRELPIGTYYWTIEVGETGEVRKGMLNLLRK</sequence>
<dbReference type="Pfam" id="PF13585">
    <property type="entry name" value="CHU_C"/>
    <property type="match status" value="1"/>
</dbReference>
<comment type="caution">
    <text evidence="2">The sequence shown here is derived from an EMBL/GenBank/DDBJ whole genome shotgun (WGS) entry which is preliminary data.</text>
</comment>
<dbReference type="EMBL" id="JAKZGO010000002">
    <property type="protein sequence ID" value="MCH7412300.1"/>
    <property type="molecule type" value="Genomic_DNA"/>
</dbReference>
<dbReference type="NCBIfam" id="TIGR04131">
    <property type="entry name" value="Bac_Flav_CTERM"/>
    <property type="match status" value="1"/>
</dbReference>
<dbReference type="Pfam" id="PF18676">
    <property type="entry name" value="MBG_2"/>
    <property type="match status" value="3"/>
</dbReference>
<dbReference type="Gene3D" id="3.30.160.710">
    <property type="match status" value="2"/>
</dbReference>
<feature type="domain" description="MBG" evidence="1">
    <location>
        <begin position="127"/>
        <end position="197"/>
    </location>
</feature>
<feature type="non-terminal residue" evidence="2">
    <location>
        <position position="1"/>
    </location>
</feature>
<keyword evidence="3" id="KW-1185">Reference proteome</keyword>
<feature type="domain" description="MBG" evidence="1">
    <location>
        <begin position="283"/>
        <end position="351"/>
    </location>
</feature>
<dbReference type="Proteomes" id="UP001165430">
    <property type="component" value="Unassembled WGS sequence"/>
</dbReference>
<reference evidence="2" key="1">
    <citation type="submission" date="2022-03" db="EMBL/GenBank/DDBJ databases">
        <title>De novo assembled genomes of Belliella spp. (Cyclobacteriaceae) strains.</title>
        <authorList>
            <person name="Szabo A."/>
            <person name="Korponai K."/>
            <person name="Felfoldi T."/>
        </authorList>
    </citation>
    <scope>NUCLEOTIDE SEQUENCE</scope>
    <source>
        <strain evidence="2">DSM 111903</strain>
    </source>
</reference>
<dbReference type="InterPro" id="IPR026341">
    <property type="entry name" value="T9SS_type_B"/>
</dbReference>
<feature type="domain" description="MBG" evidence="1">
    <location>
        <begin position="204"/>
        <end position="276"/>
    </location>
</feature>
<dbReference type="InterPro" id="IPR041286">
    <property type="entry name" value="MBG_2"/>
</dbReference>